<comment type="caution">
    <text evidence="1">The sequence shown here is derived from an EMBL/GenBank/DDBJ whole genome shotgun (WGS) entry which is preliminary data.</text>
</comment>
<dbReference type="Gene3D" id="3.30.420.10">
    <property type="entry name" value="Ribonuclease H-like superfamily/Ribonuclease H"/>
    <property type="match status" value="1"/>
</dbReference>
<accession>A0A016WZM7</accession>
<evidence type="ECO:0000313" key="2">
    <source>
        <dbReference type="Proteomes" id="UP000024635"/>
    </source>
</evidence>
<keyword evidence="2" id="KW-1185">Reference proteome</keyword>
<dbReference type="AlphaFoldDB" id="A0A016WZM7"/>
<reference evidence="2" key="1">
    <citation type="journal article" date="2015" name="Nat. Genet.">
        <title>The genome and transcriptome of the zoonotic hookworm Ancylostoma ceylanicum identify infection-specific gene families.</title>
        <authorList>
            <person name="Schwarz E.M."/>
            <person name="Hu Y."/>
            <person name="Antoshechkin I."/>
            <person name="Miller M.M."/>
            <person name="Sternberg P.W."/>
            <person name="Aroian R.V."/>
        </authorList>
    </citation>
    <scope>NUCLEOTIDE SEQUENCE</scope>
    <source>
        <strain evidence="2">HY135</strain>
    </source>
</reference>
<dbReference type="InterPro" id="IPR052709">
    <property type="entry name" value="Transposase-MT_Hybrid"/>
</dbReference>
<dbReference type="GO" id="GO:0003676">
    <property type="term" value="F:nucleic acid binding"/>
    <property type="evidence" value="ECO:0007669"/>
    <property type="project" value="InterPro"/>
</dbReference>
<dbReference type="PANTHER" id="PTHR46060">
    <property type="entry name" value="MARINER MOS1 TRANSPOSASE-LIKE PROTEIN"/>
    <property type="match status" value="1"/>
</dbReference>
<organism evidence="1 2">
    <name type="scientific">Ancylostoma ceylanicum</name>
    <dbReference type="NCBI Taxonomy" id="53326"/>
    <lineage>
        <taxon>Eukaryota</taxon>
        <taxon>Metazoa</taxon>
        <taxon>Ecdysozoa</taxon>
        <taxon>Nematoda</taxon>
        <taxon>Chromadorea</taxon>
        <taxon>Rhabditida</taxon>
        <taxon>Rhabditina</taxon>
        <taxon>Rhabditomorpha</taxon>
        <taxon>Strongyloidea</taxon>
        <taxon>Ancylostomatidae</taxon>
        <taxon>Ancylostomatinae</taxon>
        <taxon>Ancylostoma</taxon>
    </lineage>
</organism>
<dbReference type="Proteomes" id="UP000024635">
    <property type="component" value="Unassembled WGS sequence"/>
</dbReference>
<sequence length="169" mass="19387">MESVFTVDEKWCLYVNIMHTPPWVDKDEQHEPQPKTGFHLLKVMVSSWGDCKAIIHCEVLSHYIALTVGLHCQLLERMTAKIAGKGANYGTIQFLHDPARPLFIRVARQKLPEFGLEVLTAALYRPDLVPRDYQLLLALSNALQGKACDDEDDLYRWLSNFFKSLPVQF</sequence>
<protein>
    <submittedName>
        <fullName evidence="1">Uncharacterized protein</fullName>
    </submittedName>
</protein>
<evidence type="ECO:0000313" key="1">
    <source>
        <dbReference type="EMBL" id="EYC45026.1"/>
    </source>
</evidence>
<dbReference type="InterPro" id="IPR036397">
    <property type="entry name" value="RNaseH_sf"/>
</dbReference>
<dbReference type="InterPro" id="IPR001888">
    <property type="entry name" value="Transposase_1"/>
</dbReference>
<dbReference type="STRING" id="53326.A0A016WZM7"/>
<name>A0A016WZM7_9BILA</name>
<gene>
    <name evidence="1" type="primary">Acey_s0442.g1545</name>
    <name evidence="1" type="ORF">Y032_0442g1545</name>
</gene>
<proteinExistence type="predicted"/>
<dbReference type="EMBL" id="JARK01000042">
    <property type="protein sequence ID" value="EYC45026.1"/>
    <property type="molecule type" value="Genomic_DNA"/>
</dbReference>
<dbReference type="Pfam" id="PF01359">
    <property type="entry name" value="Transposase_1"/>
    <property type="match status" value="1"/>
</dbReference>
<dbReference type="PANTHER" id="PTHR46060:SF1">
    <property type="entry name" value="MARINER MOS1 TRANSPOSASE-LIKE PROTEIN"/>
    <property type="match status" value="1"/>
</dbReference>